<reference evidence="2 3" key="1">
    <citation type="submission" date="2019-12" db="EMBL/GenBank/DDBJ databases">
        <title>Novel species isolated from a subtropical stream in China.</title>
        <authorList>
            <person name="Lu H."/>
        </authorList>
    </citation>
    <scope>NUCLEOTIDE SEQUENCE [LARGE SCALE GENOMIC DNA]</scope>
    <source>
        <strain evidence="2 3">CY13W</strain>
    </source>
</reference>
<organism evidence="2 3">
    <name type="scientific">Duganella qianjiadongensis</name>
    <dbReference type="NCBI Taxonomy" id="2692176"/>
    <lineage>
        <taxon>Bacteria</taxon>
        <taxon>Pseudomonadati</taxon>
        <taxon>Pseudomonadota</taxon>
        <taxon>Betaproteobacteria</taxon>
        <taxon>Burkholderiales</taxon>
        <taxon>Oxalobacteraceae</taxon>
        <taxon>Telluria group</taxon>
        <taxon>Duganella</taxon>
    </lineage>
</organism>
<evidence type="ECO:0008006" key="4">
    <source>
        <dbReference type="Google" id="ProtNLM"/>
    </source>
</evidence>
<keyword evidence="3" id="KW-1185">Reference proteome</keyword>
<feature type="chain" id="PRO_5047346609" description="Peptidase" evidence="1">
    <location>
        <begin position="21"/>
        <end position="227"/>
    </location>
</feature>
<dbReference type="Proteomes" id="UP000478090">
    <property type="component" value="Unassembled WGS sequence"/>
</dbReference>
<dbReference type="EMBL" id="WWCM01000002">
    <property type="protein sequence ID" value="MYM38538.1"/>
    <property type="molecule type" value="Genomic_DNA"/>
</dbReference>
<evidence type="ECO:0000256" key="1">
    <source>
        <dbReference type="SAM" id="SignalP"/>
    </source>
</evidence>
<keyword evidence="1" id="KW-0732">Signal</keyword>
<evidence type="ECO:0000313" key="3">
    <source>
        <dbReference type="Proteomes" id="UP000478090"/>
    </source>
</evidence>
<sequence length="227" mass="25142">MIKHCLSLSALILCASALQAAELTAQEIRWLNAGSSVLAYARQTLQLPLDITVQPQARASDVPLALGYQDGRCKLVLSLRGNSHSEDVLAGVPPEQQSWMIEAMVAHEIGHCWRYAQGAWHSLPAGFEQAASTPEMALQETRREEGYADLVALAWIAQRQPQRYPIVLQWMTQVRQPGGMTAGSHSTLAWLQQAPTAQVFAAGRPWQQQVEQLWQQGLQHDECGVLR</sequence>
<evidence type="ECO:0000313" key="2">
    <source>
        <dbReference type="EMBL" id="MYM38538.1"/>
    </source>
</evidence>
<proteinExistence type="predicted"/>
<protein>
    <recommendedName>
        <fullName evidence="4">Peptidase</fullName>
    </recommendedName>
</protein>
<name>A0ABW9VGE6_9BURK</name>
<feature type="signal peptide" evidence="1">
    <location>
        <begin position="1"/>
        <end position="20"/>
    </location>
</feature>
<gene>
    <name evidence="2" type="ORF">GTP27_04270</name>
</gene>
<dbReference type="RefSeq" id="WP_161037932.1">
    <property type="nucleotide sequence ID" value="NZ_WWCM01000002.1"/>
</dbReference>
<comment type="caution">
    <text evidence="2">The sequence shown here is derived from an EMBL/GenBank/DDBJ whole genome shotgun (WGS) entry which is preliminary data.</text>
</comment>
<accession>A0ABW9VGE6</accession>